<dbReference type="InterPro" id="IPR052748">
    <property type="entry name" value="ISR_Activator"/>
</dbReference>
<feature type="chain" id="PRO_5003391119" evidence="1">
    <location>
        <begin position="27"/>
        <end position="194"/>
    </location>
</feature>
<proteinExistence type="predicted"/>
<dbReference type="InterPro" id="IPR011990">
    <property type="entry name" value="TPR-like_helical_dom_sf"/>
</dbReference>
<name>F9GPJ3_HAEHA</name>
<sequence length="194" mass="22168">MKFTKTFLTTVLLGTLIFSFQSTAWADLTEQQLQQGIEALEKEDYQTALKLWEPLAEQGNVSAQFNLGLMYHLMFQKDPMILLDSNKSKVLLESIKWYKKAAKQGHVDAQLNLAVIYESMTANYAEAMKLYEKLAEQGNPAAQAKLGTIYLDSSKAERFEIKRDKVKAKKFFKQACNNGLKEACEVYNYLNKNK</sequence>
<evidence type="ECO:0000256" key="1">
    <source>
        <dbReference type="SAM" id="SignalP"/>
    </source>
</evidence>
<dbReference type="eggNOG" id="COG0790">
    <property type="taxonomic scope" value="Bacteria"/>
</dbReference>
<dbReference type="PANTHER" id="PTHR45011">
    <property type="entry name" value="DAP3-BINDING CELL DEATH ENHANCER 1"/>
    <property type="match status" value="1"/>
</dbReference>
<evidence type="ECO:0000313" key="2">
    <source>
        <dbReference type="EMBL" id="EGT75454.1"/>
    </source>
</evidence>
<dbReference type="SMART" id="SM00671">
    <property type="entry name" value="SEL1"/>
    <property type="match status" value="3"/>
</dbReference>
<evidence type="ECO:0000313" key="3">
    <source>
        <dbReference type="Proteomes" id="UP000003258"/>
    </source>
</evidence>
<dbReference type="Gene3D" id="1.25.40.10">
    <property type="entry name" value="Tetratricopeptide repeat domain"/>
    <property type="match status" value="1"/>
</dbReference>
<dbReference type="SUPFAM" id="SSF81901">
    <property type="entry name" value="HCP-like"/>
    <property type="match status" value="1"/>
</dbReference>
<accession>F9GPJ3</accession>
<gene>
    <name evidence="2" type="ORF">GG9_0978</name>
</gene>
<dbReference type="Pfam" id="PF08238">
    <property type="entry name" value="Sel1"/>
    <property type="match status" value="4"/>
</dbReference>
<organism evidence="2 3">
    <name type="scientific">Haemophilus haemolyticus M19501</name>
    <dbReference type="NCBI Taxonomy" id="1028803"/>
    <lineage>
        <taxon>Bacteria</taxon>
        <taxon>Pseudomonadati</taxon>
        <taxon>Pseudomonadota</taxon>
        <taxon>Gammaproteobacteria</taxon>
        <taxon>Pasteurellales</taxon>
        <taxon>Pasteurellaceae</taxon>
        <taxon>Haemophilus</taxon>
    </lineage>
</organism>
<dbReference type="EMBL" id="AFQO01000008">
    <property type="protein sequence ID" value="EGT75454.1"/>
    <property type="molecule type" value="Genomic_DNA"/>
</dbReference>
<dbReference type="RefSeq" id="WP_005631706.1">
    <property type="nucleotide sequence ID" value="NZ_AFQO01000008.1"/>
</dbReference>
<dbReference type="AlphaFoldDB" id="F9GPJ3"/>
<comment type="caution">
    <text evidence="2">The sequence shown here is derived from an EMBL/GenBank/DDBJ whole genome shotgun (WGS) entry which is preliminary data.</text>
</comment>
<dbReference type="PATRIC" id="fig|1028803.3.peg.1020"/>
<dbReference type="InterPro" id="IPR006597">
    <property type="entry name" value="Sel1-like"/>
</dbReference>
<dbReference type="PANTHER" id="PTHR45011:SF1">
    <property type="entry name" value="DAP3-BINDING CELL DEATH ENHANCER 1"/>
    <property type="match status" value="1"/>
</dbReference>
<reference evidence="2 3" key="1">
    <citation type="journal article" date="2011" name="J. Bacteriol.">
        <title>Genome Sequences for Five Strains of the Emerging Pathogen Haemophilus haemolyticus.</title>
        <authorList>
            <person name="Jordan I.K."/>
            <person name="Conley A.B."/>
            <person name="Antonov I.V."/>
            <person name="Arthur R.A."/>
            <person name="Cook E.D."/>
            <person name="Cooper G.P."/>
            <person name="Jones B.L."/>
            <person name="Knipe K.M."/>
            <person name="Lee K.J."/>
            <person name="Liu X."/>
            <person name="Mitchell G.J."/>
            <person name="Pande P.R."/>
            <person name="Petit R.A."/>
            <person name="Qin S."/>
            <person name="Rajan V.N."/>
            <person name="Sarda S."/>
            <person name="Sebastian A."/>
            <person name="Tang S."/>
            <person name="Thapliyal R."/>
            <person name="Varghese N.J."/>
            <person name="Ye T."/>
            <person name="Katz L.S."/>
            <person name="Wang X."/>
            <person name="Rowe L."/>
            <person name="Frace M."/>
            <person name="Mayer L.W."/>
        </authorList>
    </citation>
    <scope>NUCLEOTIDE SEQUENCE [LARGE SCALE GENOMIC DNA]</scope>
    <source>
        <strain evidence="2 3">M19501</strain>
    </source>
</reference>
<keyword evidence="1" id="KW-0732">Signal</keyword>
<dbReference type="Proteomes" id="UP000003258">
    <property type="component" value="Unassembled WGS sequence"/>
</dbReference>
<protein>
    <submittedName>
        <fullName evidence="2">Putative sel1-like protein</fullName>
    </submittedName>
</protein>
<feature type="signal peptide" evidence="1">
    <location>
        <begin position="1"/>
        <end position="26"/>
    </location>
</feature>